<sequence length="491" mass="56039">MKTHFILCLLSVGLLLPALTFSQTATRQLRLQEVIALAQEQSAVAKQVETTQETSYWQWRSFKSGYKPQLSIGGFLPDFKRTFNPVTQPDGNLEFRPVTNNYSEVGLTLKQVVSPTGGSIFVTSLLQRFDDFDRTQTSYNGNPAMLGIEQPLFAYNKLRWDRRIEPLRFEESQKQYVEDREKIAVTATNLYFDLLLAQVNQDIATKNLANNDTLYQVAQERFKLGRISKNDLLQLRLAVLNAGLARAQATLDAQTALLALKTYVGIRDSLQLQLVVPEKIPTADVQTTFALSEAYKNRKENLNFQRRLLEAESVVAKAKADNGLNASVYATIGLTNIGSNWLDIYQRPENQQRVLIRFNMPIMDWGRQRANYKVATLDQKLVQHTVAQEEASFEQSVITQVNQYNMLKNRIKVTAEADAIAQERYDIAKSIYLIGRISITDLGIALTEKDQARRAYIASLSEFWEAYYNLRQLTLYDFEKQEVLLSKDEEI</sequence>
<dbReference type="RefSeq" id="WP_377485774.1">
    <property type="nucleotide sequence ID" value="NZ_JBHUOX010000010.1"/>
</dbReference>
<keyword evidence="3" id="KW-0813">Transport</keyword>
<feature type="signal peptide" evidence="8">
    <location>
        <begin position="1"/>
        <end position="25"/>
    </location>
</feature>
<comment type="similarity">
    <text evidence="2">Belongs to the outer membrane factor (OMF) (TC 1.B.17) family.</text>
</comment>
<comment type="caution">
    <text evidence="9">The sequence shown here is derived from an EMBL/GenBank/DDBJ whole genome shotgun (WGS) entry which is preliminary data.</text>
</comment>
<dbReference type="InterPro" id="IPR051906">
    <property type="entry name" value="TolC-like"/>
</dbReference>
<keyword evidence="4" id="KW-1134">Transmembrane beta strand</keyword>
<feature type="chain" id="PRO_5047031101" evidence="8">
    <location>
        <begin position="26"/>
        <end position="491"/>
    </location>
</feature>
<evidence type="ECO:0000313" key="9">
    <source>
        <dbReference type="EMBL" id="MFD3001557.1"/>
    </source>
</evidence>
<comment type="subcellular location">
    <subcellularLocation>
        <location evidence="1">Cell outer membrane</location>
    </subcellularLocation>
</comment>
<dbReference type="Gene3D" id="1.20.1600.10">
    <property type="entry name" value="Outer membrane efflux proteins (OEP)"/>
    <property type="match status" value="1"/>
</dbReference>
<evidence type="ECO:0000256" key="1">
    <source>
        <dbReference type="ARBA" id="ARBA00004442"/>
    </source>
</evidence>
<keyword evidence="5" id="KW-0812">Transmembrane</keyword>
<evidence type="ECO:0000256" key="5">
    <source>
        <dbReference type="ARBA" id="ARBA00022692"/>
    </source>
</evidence>
<protein>
    <submittedName>
        <fullName evidence="9">TolC family protein</fullName>
    </submittedName>
</protein>
<reference evidence="10" key="1">
    <citation type="journal article" date="2019" name="Int. J. Syst. Evol. Microbiol.">
        <title>The Global Catalogue of Microorganisms (GCM) 10K type strain sequencing project: providing services to taxonomists for standard genome sequencing and annotation.</title>
        <authorList>
            <consortium name="The Broad Institute Genomics Platform"/>
            <consortium name="The Broad Institute Genome Sequencing Center for Infectious Disease"/>
            <person name="Wu L."/>
            <person name="Ma J."/>
        </authorList>
    </citation>
    <scope>NUCLEOTIDE SEQUENCE [LARGE SCALE GENOMIC DNA]</scope>
    <source>
        <strain evidence="10">KCTC 23984</strain>
    </source>
</reference>
<dbReference type="SUPFAM" id="SSF56954">
    <property type="entry name" value="Outer membrane efflux proteins (OEP)"/>
    <property type="match status" value="1"/>
</dbReference>
<evidence type="ECO:0000313" key="10">
    <source>
        <dbReference type="Proteomes" id="UP001597641"/>
    </source>
</evidence>
<gene>
    <name evidence="9" type="ORF">ACFS7Z_14395</name>
</gene>
<organism evidence="9 10">
    <name type="scientific">Pontibacter toksunensis</name>
    <dbReference type="NCBI Taxonomy" id="1332631"/>
    <lineage>
        <taxon>Bacteria</taxon>
        <taxon>Pseudomonadati</taxon>
        <taxon>Bacteroidota</taxon>
        <taxon>Cytophagia</taxon>
        <taxon>Cytophagales</taxon>
        <taxon>Hymenobacteraceae</taxon>
        <taxon>Pontibacter</taxon>
    </lineage>
</organism>
<evidence type="ECO:0000256" key="6">
    <source>
        <dbReference type="ARBA" id="ARBA00023136"/>
    </source>
</evidence>
<dbReference type="InterPro" id="IPR003423">
    <property type="entry name" value="OMP_efflux"/>
</dbReference>
<keyword evidence="7" id="KW-0998">Cell outer membrane</keyword>
<dbReference type="EMBL" id="JBHUOX010000010">
    <property type="protein sequence ID" value="MFD3001557.1"/>
    <property type="molecule type" value="Genomic_DNA"/>
</dbReference>
<accession>A0ABW6BX41</accession>
<name>A0ABW6BX41_9BACT</name>
<keyword evidence="10" id="KW-1185">Reference proteome</keyword>
<dbReference type="PANTHER" id="PTHR30026:SF20">
    <property type="entry name" value="OUTER MEMBRANE PROTEIN TOLC"/>
    <property type="match status" value="1"/>
</dbReference>
<evidence type="ECO:0000256" key="2">
    <source>
        <dbReference type="ARBA" id="ARBA00007613"/>
    </source>
</evidence>
<evidence type="ECO:0000256" key="4">
    <source>
        <dbReference type="ARBA" id="ARBA00022452"/>
    </source>
</evidence>
<dbReference type="Pfam" id="PF02321">
    <property type="entry name" value="OEP"/>
    <property type="match status" value="2"/>
</dbReference>
<keyword evidence="8" id="KW-0732">Signal</keyword>
<dbReference type="PANTHER" id="PTHR30026">
    <property type="entry name" value="OUTER MEMBRANE PROTEIN TOLC"/>
    <property type="match status" value="1"/>
</dbReference>
<proteinExistence type="inferred from homology"/>
<dbReference type="Proteomes" id="UP001597641">
    <property type="component" value="Unassembled WGS sequence"/>
</dbReference>
<evidence type="ECO:0000256" key="8">
    <source>
        <dbReference type="SAM" id="SignalP"/>
    </source>
</evidence>
<evidence type="ECO:0000256" key="7">
    <source>
        <dbReference type="ARBA" id="ARBA00023237"/>
    </source>
</evidence>
<keyword evidence="6" id="KW-0472">Membrane</keyword>
<evidence type="ECO:0000256" key="3">
    <source>
        <dbReference type="ARBA" id="ARBA00022448"/>
    </source>
</evidence>